<reference evidence="1" key="1">
    <citation type="submission" date="2014-09" db="EMBL/GenBank/DDBJ databases">
        <authorList>
            <person name="Magalhaes I.L.F."/>
            <person name="Oliveira U."/>
            <person name="Santos F.R."/>
            <person name="Vidigal T.H.D.A."/>
            <person name="Brescovit A.D."/>
            <person name="Santos A.J."/>
        </authorList>
    </citation>
    <scope>NUCLEOTIDE SEQUENCE</scope>
    <source>
        <tissue evidence="1">Shoot tissue taken approximately 20 cm above the soil surface</tissue>
    </source>
</reference>
<proteinExistence type="predicted"/>
<organism evidence="1">
    <name type="scientific">Arundo donax</name>
    <name type="common">Giant reed</name>
    <name type="synonym">Donax arundinaceus</name>
    <dbReference type="NCBI Taxonomy" id="35708"/>
    <lineage>
        <taxon>Eukaryota</taxon>
        <taxon>Viridiplantae</taxon>
        <taxon>Streptophyta</taxon>
        <taxon>Embryophyta</taxon>
        <taxon>Tracheophyta</taxon>
        <taxon>Spermatophyta</taxon>
        <taxon>Magnoliopsida</taxon>
        <taxon>Liliopsida</taxon>
        <taxon>Poales</taxon>
        <taxon>Poaceae</taxon>
        <taxon>PACMAD clade</taxon>
        <taxon>Arundinoideae</taxon>
        <taxon>Arundineae</taxon>
        <taxon>Arundo</taxon>
    </lineage>
</organism>
<dbReference type="EMBL" id="GBRH01198686">
    <property type="protein sequence ID" value="JAD99209.1"/>
    <property type="molecule type" value="Transcribed_RNA"/>
</dbReference>
<sequence>MLVVLTILKTGGNHFWHEFCLC</sequence>
<protein>
    <submittedName>
        <fullName evidence="1">Uncharacterized protein</fullName>
    </submittedName>
</protein>
<evidence type="ECO:0000313" key="1">
    <source>
        <dbReference type="EMBL" id="JAD99209.1"/>
    </source>
</evidence>
<accession>A0A0A9EEN0</accession>
<reference evidence="1" key="2">
    <citation type="journal article" date="2015" name="Data Brief">
        <title>Shoot transcriptome of the giant reed, Arundo donax.</title>
        <authorList>
            <person name="Barrero R.A."/>
            <person name="Guerrero F.D."/>
            <person name="Moolhuijzen P."/>
            <person name="Goolsby J.A."/>
            <person name="Tidwell J."/>
            <person name="Bellgard S.E."/>
            <person name="Bellgard M.I."/>
        </authorList>
    </citation>
    <scope>NUCLEOTIDE SEQUENCE</scope>
    <source>
        <tissue evidence="1">Shoot tissue taken approximately 20 cm above the soil surface</tissue>
    </source>
</reference>
<dbReference type="AlphaFoldDB" id="A0A0A9EEN0"/>
<name>A0A0A9EEN0_ARUDO</name>